<name>A0ABS8P9D0_9PSEU</name>
<dbReference type="Pfam" id="PF01315">
    <property type="entry name" value="Ald_Xan_dh_C"/>
    <property type="match status" value="1"/>
</dbReference>
<dbReference type="PANTHER" id="PTHR11908">
    <property type="entry name" value="XANTHINE DEHYDROGENASE"/>
    <property type="match status" value="1"/>
</dbReference>
<dbReference type="InterPro" id="IPR046867">
    <property type="entry name" value="AldOxase/xan_DH_MoCoBD2"/>
</dbReference>
<evidence type="ECO:0000256" key="3">
    <source>
        <dbReference type="SAM" id="MobiDB-lite"/>
    </source>
</evidence>
<evidence type="ECO:0000313" key="5">
    <source>
        <dbReference type="EMBL" id="MCD2194623.1"/>
    </source>
</evidence>
<evidence type="ECO:0000256" key="1">
    <source>
        <dbReference type="ARBA" id="ARBA00022505"/>
    </source>
</evidence>
<evidence type="ECO:0000256" key="2">
    <source>
        <dbReference type="ARBA" id="ARBA00023002"/>
    </source>
</evidence>
<dbReference type="EMBL" id="JAJNDB010000002">
    <property type="protein sequence ID" value="MCD2194623.1"/>
    <property type="molecule type" value="Genomic_DNA"/>
</dbReference>
<dbReference type="RefSeq" id="WP_230734758.1">
    <property type="nucleotide sequence ID" value="NZ_JAJNDB010000002.1"/>
</dbReference>
<protein>
    <submittedName>
        <fullName evidence="5">Xanthine dehydrogenase family protein molybdopterin-binding subunit</fullName>
    </submittedName>
</protein>
<organism evidence="5 6">
    <name type="scientific">Actinomycetospora endophytica</name>
    <dbReference type="NCBI Taxonomy" id="2291215"/>
    <lineage>
        <taxon>Bacteria</taxon>
        <taxon>Bacillati</taxon>
        <taxon>Actinomycetota</taxon>
        <taxon>Actinomycetes</taxon>
        <taxon>Pseudonocardiales</taxon>
        <taxon>Pseudonocardiaceae</taxon>
        <taxon>Actinomycetospora</taxon>
    </lineage>
</organism>
<keyword evidence="1" id="KW-0500">Molybdenum</keyword>
<dbReference type="InterPro" id="IPR016208">
    <property type="entry name" value="Ald_Oxase/xanthine_DH-like"/>
</dbReference>
<sequence>MTAADPSTADEHTTAGEHRPATGTPVRRKEDARLLTGRGRFVSDLVLPRMRHVAFVRSPIAHARLDGIEVAEALDVDGVHAVFTGRHPTIAPVSLRAQSALPGYVETDQPPLARGKVRFTGEAVAAVVADDRYRAEDGAEAVIVDYDPLRPTVCAWTDPAEITDPVHDEAPDNLLLSRTFRAGDVEAALAAADVVVARELTTNRHGGNPIECRAGVAHFESADRRLTFWSGTQVPHLVRTQLAELLGLPEGDIRVVAPDVGGGFGVKAVLYPEDVALCLMAIATPDVPLKWVEDRVEHLLAATHARDHRYVLRAGFAADGALLAVTADVWCNTGAYSVYPWTAGIEPLMAGGLLTGPYKLADYECTVRGVATNTSPSGPYRGVARPSTVFAMEALMDSGARALGMDPVALRRRNLILPADIPYRMPSRLVDDSGAYEACLDRAVEVFGLEAWRSEQARRRGAGERPLGIGVGIYNELTGLGRAASAGPRMPFRTGHEACTVRVNPDGAVTVFSGVTSQGQGLETTMAQVVADALGVDYDAVTVRYGDTDSSLWGFGAFSSRQAVIGGGAANLAGAHVREKVLALAGALREVDVADLDLRGGQVHVRGQEKPVISLAEVARVAYLQSDRLPEGFEPGLEGTKFYDPIRGAFAAGAQLAALEVDPTTGEIGVLAWVCVEDAGTIVHPVIVDGQIAGSIAQGIGGAMYEHLVYDDEGNLSTGTLLDYLMPTSGEIPELTIDHVSTPAANPTGVRGVGEGGTLAPNAVVAGAVADALGVEVDDLPVTPARVWELVHGGGAR</sequence>
<keyword evidence="2" id="KW-0560">Oxidoreductase</keyword>
<dbReference type="Gene3D" id="3.90.1170.50">
    <property type="entry name" value="Aldehyde oxidase/xanthine dehydrogenase, a/b hammerhead"/>
    <property type="match status" value="1"/>
</dbReference>
<reference evidence="5 6" key="1">
    <citation type="submission" date="2021-11" db="EMBL/GenBank/DDBJ databases">
        <title>Draft genome sequence of Actinomycetospora sp. SF1 isolated from the rhizosphere soil.</title>
        <authorList>
            <person name="Duangmal K."/>
            <person name="Chantavorakit T."/>
        </authorList>
    </citation>
    <scope>NUCLEOTIDE SEQUENCE [LARGE SCALE GENOMIC DNA]</scope>
    <source>
        <strain evidence="5 6">TBRC 5722</strain>
    </source>
</reference>
<dbReference type="SMART" id="SM01008">
    <property type="entry name" value="Ald_Xan_dh_C"/>
    <property type="match status" value="1"/>
</dbReference>
<feature type="domain" description="Aldehyde oxidase/xanthine dehydrogenase a/b hammerhead" evidence="4">
    <location>
        <begin position="36"/>
        <end position="150"/>
    </location>
</feature>
<dbReference type="Pfam" id="PF02738">
    <property type="entry name" value="MoCoBD_1"/>
    <property type="match status" value="1"/>
</dbReference>
<accession>A0ABS8P9D0</accession>
<dbReference type="Gene3D" id="3.30.365.10">
    <property type="entry name" value="Aldehyde oxidase/xanthine dehydrogenase, molybdopterin binding domain"/>
    <property type="match status" value="4"/>
</dbReference>
<feature type="compositionally biased region" description="Basic and acidic residues" evidence="3">
    <location>
        <begin position="9"/>
        <end position="20"/>
    </location>
</feature>
<dbReference type="InterPro" id="IPR036856">
    <property type="entry name" value="Ald_Oxase/Xan_DH_a/b_sf"/>
</dbReference>
<keyword evidence="6" id="KW-1185">Reference proteome</keyword>
<dbReference type="PANTHER" id="PTHR11908:SF132">
    <property type="entry name" value="ALDEHYDE OXIDASE 1-RELATED"/>
    <property type="match status" value="1"/>
</dbReference>
<dbReference type="SUPFAM" id="SSF56003">
    <property type="entry name" value="Molybdenum cofactor-binding domain"/>
    <property type="match status" value="1"/>
</dbReference>
<dbReference type="InterPro" id="IPR008274">
    <property type="entry name" value="AldOxase/xan_DH_MoCoBD1"/>
</dbReference>
<dbReference type="Proteomes" id="UP001199469">
    <property type="component" value="Unassembled WGS sequence"/>
</dbReference>
<proteinExistence type="predicted"/>
<gene>
    <name evidence="5" type="ORF">LQ327_14715</name>
</gene>
<evidence type="ECO:0000259" key="4">
    <source>
        <dbReference type="SMART" id="SM01008"/>
    </source>
</evidence>
<dbReference type="Pfam" id="PF20256">
    <property type="entry name" value="MoCoBD_2"/>
    <property type="match status" value="1"/>
</dbReference>
<dbReference type="InterPro" id="IPR037165">
    <property type="entry name" value="AldOxase/xan_DH_Mopterin-bd_sf"/>
</dbReference>
<comment type="caution">
    <text evidence="5">The sequence shown here is derived from an EMBL/GenBank/DDBJ whole genome shotgun (WGS) entry which is preliminary data.</text>
</comment>
<evidence type="ECO:0000313" key="6">
    <source>
        <dbReference type="Proteomes" id="UP001199469"/>
    </source>
</evidence>
<dbReference type="InterPro" id="IPR000674">
    <property type="entry name" value="Ald_Oxase/Xan_DH_a/b"/>
</dbReference>
<dbReference type="SUPFAM" id="SSF54665">
    <property type="entry name" value="CO dehydrogenase molybdoprotein N-domain-like"/>
    <property type="match status" value="1"/>
</dbReference>
<feature type="region of interest" description="Disordered" evidence="3">
    <location>
        <begin position="1"/>
        <end position="30"/>
    </location>
</feature>